<organism evidence="2 3">
    <name type="scientific">Ignelater luminosus</name>
    <name type="common">Cucubano</name>
    <name type="synonym">Pyrophorus luminosus</name>
    <dbReference type="NCBI Taxonomy" id="2038154"/>
    <lineage>
        <taxon>Eukaryota</taxon>
        <taxon>Metazoa</taxon>
        <taxon>Ecdysozoa</taxon>
        <taxon>Arthropoda</taxon>
        <taxon>Hexapoda</taxon>
        <taxon>Insecta</taxon>
        <taxon>Pterygota</taxon>
        <taxon>Neoptera</taxon>
        <taxon>Endopterygota</taxon>
        <taxon>Coleoptera</taxon>
        <taxon>Polyphaga</taxon>
        <taxon>Elateriformia</taxon>
        <taxon>Elateroidea</taxon>
        <taxon>Elateridae</taxon>
        <taxon>Agrypninae</taxon>
        <taxon>Pyrophorini</taxon>
        <taxon>Ignelater</taxon>
    </lineage>
</organism>
<dbReference type="AlphaFoldDB" id="A0A8K0DEQ1"/>
<name>A0A8K0DEQ1_IGNLU</name>
<reference evidence="2" key="1">
    <citation type="submission" date="2019-08" db="EMBL/GenBank/DDBJ databases">
        <title>The genome of the North American firefly Photinus pyralis.</title>
        <authorList>
            <consortium name="Photinus pyralis genome working group"/>
            <person name="Fallon T.R."/>
            <person name="Sander Lower S.E."/>
            <person name="Weng J.-K."/>
        </authorList>
    </citation>
    <scope>NUCLEOTIDE SEQUENCE</scope>
    <source>
        <strain evidence="2">TRF0915ILg1</strain>
        <tissue evidence="2">Whole body</tissue>
    </source>
</reference>
<feature type="compositionally biased region" description="Basic and acidic residues" evidence="1">
    <location>
        <begin position="316"/>
        <end position="337"/>
    </location>
</feature>
<dbReference type="EMBL" id="VTPC01001464">
    <property type="protein sequence ID" value="KAF2901878.1"/>
    <property type="molecule type" value="Genomic_DNA"/>
</dbReference>
<protein>
    <submittedName>
        <fullName evidence="2">Uncharacterized protein</fullName>
    </submittedName>
</protein>
<dbReference type="Proteomes" id="UP000801492">
    <property type="component" value="Unassembled WGS sequence"/>
</dbReference>
<evidence type="ECO:0000313" key="2">
    <source>
        <dbReference type="EMBL" id="KAF2901878.1"/>
    </source>
</evidence>
<feature type="region of interest" description="Disordered" evidence="1">
    <location>
        <begin position="308"/>
        <end position="337"/>
    </location>
</feature>
<evidence type="ECO:0000313" key="3">
    <source>
        <dbReference type="Proteomes" id="UP000801492"/>
    </source>
</evidence>
<accession>A0A8K0DEQ1</accession>
<evidence type="ECO:0000256" key="1">
    <source>
        <dbReference type="SAM" id="MobiDB-lite"/>
    </source>
</evidence>
<sequence length="337" mass="39112">MHGREIKWQADWFTGFMSRNKNLPVRKPEATSVPRMASFNLFMRWCNDSPKRSQNCWQKSEHQVGQVVNRERSELVTHVEIICVGGSSFSPVWIFLNGVEQNELLGLVHYTICMQAWDKDALSVNIKSGLECTGMAAFDRNVFKEDDFSPASVTDWPATMPENTTPWQVTNVEQLPISRESLEKNSSPINKTCYTKLIFTEVLCSCSKALMRKDNKRAQKKKVRDSYRFKYAKIIRARREHCNPLVFDVRDDDDEANIEEVDYVIAKVFDTDRKNSLNYGARIEMIMKKFLNRYQDLRDISFKRKGKCGAKRKTSKKDNQHLLDSSRKEARKSAVVQ</sequence>
<proteinExistence type="predicted"/>
<comment type="caution">
    <text evidence="2">The sequence shown here is derived from an EMBL/GenBank/DDBJ whole genome shotgun (WGS) entry which is preliminary data.</text>
</comment>
<gene>
    <name evidence="2" type="ORF">ILUMI_04309</name>
</gene>
<keyword evidence="3" id="KW-1185">Reference proteome</keyword>